<sequence>MNFFSSGPNLEKQVFDLKLTSKQFDRMSAKSTKQEKAELLKVKKEMEKGNMDVARIHAQNAIRIRNTATNYLKLASRMDAVAARIDQAIQMKAVTKQMGGVVKGMDKALKSMDMEQIGKVMEQFESSFENLDLASATVENALGGATAASMPEAEVDELLDAVSAEHGLEIANKAAAVGKGAVQMGAAADEHDDALEKRLQALREGAM</sequence>
<organism evidence="1 2">
    <name type="scientific">Emiliania huxleyi (strain CCMP1516)</name>
    <dbReference type="NCBI Taxonomy" id="280463"/>
    <lineage>
        <taxon>Eukaryota</taxon>
        <taxon>Haptista</taxon>
        <taxon>Haptophyta</taxon>
        <taxon>Prymnesiophyceae</taxon>
        <taxon>Isochrysidales</taxon>
        <taxon>Noelaerhabdaceae</taxon>
        <taxon>Emiliania</taxon>
    </lineage>
</organism>
<dbReference type="STRING" id="2903.R1G2V4"/>
<dbReference type="Gene3D" id="6.10.140.1230">
    <property type="match status" value="1"/>
</dbReference>
<dbReference type="GeneID" id="17285460"/>
<dbReference type="HOGENOM" id="CLU_080826_0_0_1"/>
<evidence type="ECO:0000313" key="2">
    <source>
        <dbReference type="Proteomes" id="UP000013827"/>
    </source>
</evidence>
<protein>
    <submittedName>
        <fullName evidence="1">Uncharacterized protein</fullName>
    </submittedName>
</protein>
<dbReference type="OMA" id="DMIFQLR"/>
<reference evidence="1" key="2">
    <citation type="submission" date="2024-10" db="UniProtKB">
        <authorList>
            <consortium name="EnsemblProtists"/>
        </authorList>
    </citation>
    <scope>IDENTIFICATION</scope>
</reference>
<dbReference type="RefSeq" id="XP_005792618.1">
    <property type="nucleotide sequence ID" value="XM_005792561.1"/>
</dbReference>
<dbReference type="PANTHER" id="PTHR10476">
    <property type="entry name" value="CHARGED MULTIVESICULAR BODY PROTEIN"/>
    <property type="match status" value="1"/>
</dbReference>
<dbReference type="PaxDb" id="2903-EOD15763"/>
<accession>A0A0D3KWQ4</accession>
<keyword evidence="2" id="KW-1185">Reference proteome</keyword>
<dbReference type="Proteomes" id="UP000013827">
    <property type="component" value="Unassembled WGS sequence"/>
</dbReference>
<dbReference type="eggNOG" id="KOG3232">
    <property type="taxonomic scope" value="Eukaryota"/>
</dbReference>
<dbReference type="KEGG" id="ehx:EMIHUDRAFT_439764"/>
<dbReference type="EnsemblProtists" id="EOD40189">
    <property type="protein sequence ID" value="EOD40189"/>
    <property type="gene ID" value="EMIHUDRAFT_439764"/>
</dbReference>
<name>A0A0D3KWQ4_EMIH1</name>
<proteinExistence type="predicted"/>
<evidence type="ECO:0000313" key="1">
    <source>
        <dbReference type="EnsemblProtists" id="EOD40189"/>
    </source>
</evidence>
<dbReference type="InterPro" id="IPR005024">
    <property type="entry name" value="Snf7_fam"/>
</dbReference>
<reference evidence="2" key="1">
    <citation type="journal article" date="2013" name="Nature">
        <title>Pan genome of the phytoplankton Emiliania underpins its global distribution.</title>
        <authorList>
            <person name="Read B.A."/>
            <person name="Kegel J."/>
            <person name="Klute M.J."/>
            <person name="Kuo A."/>
            <person name="Lefebvre S.C."/>
            <person name="Maumus F."/>
            <person name="Mayer C."/>
            <person name="Miller J."/>
            <person name="Monier A."/>
            <person name="Salamov A."/>
            <person name="Young J."/>
            <person name="Aguilar M."/>
            <person name="Claverie J.M."/>
            <person name="Frickenhaus S."/>
            <person name="Gonzalez K."/>
            <person name="Herman E.K."/>
            <person name="Lin Y.C."/>
            <person name="Napier J."/>
            <person name="Ogata H."/>
            <person name="Sarno A.F."/>
            <person name="Shmutz J."/>
            <person name="Schroeder D."/>
            <person name="de Vargas C."/>
            <person name="Verret F."/>
            <person name="von Dassow P."/>
            <person name="Valentin K."/>
            <person name="Van de Peer Y."/>
            <person name="Wheeler G."/>
            <person name="Dacks J.B."/>
            <person name="Delwiche C.F."/>
            <person name="Dyhrman S.T."/>
            <person name="Glockner G."/>
            <person name="John U."/>
            <person name="Richards T."/>
            <person name="Worden A.Z."/>
            <person name="Zhang X."/>
            <person name="Grigoriev I.V."/>
            <person name="Allen A.E."/>
            <person name="Bidle K."/>
            <person name="Borodovsky M."/>
            <person name="Bowler C."/>
            <person name="Brownlee C."/>
            <person name="Cock J.M."/>
            <person name="Elias M."/>
            <person name="Gladyshev V.N."/>
            <person name="Groth M."/>
            <person name="Guda C."/>
            <person name="Hadaegh A."/>
            <person name="Iglesias-Rodriguez M.D."/>
            <person name="Jenkins J."/>
            <person name="Jones B.M."/>
            <person name="Lawson T."/>
            <person name="Leese F."/>
            <person name="Lindquist E."/>
            <person name="Lobanov A."/>
            <person name="Lomsadze A."/>
            <person name="Malik S.B."/>
            <person name="Marsh M.E."/>
            <person name="Mackinder L."/>
            <person name="Mock T."/>
            <person name="Mueller-Roeber B."/>
            <person name="Pagarete A."/>
            <person name="Parker M."/>
            <person name="Probert I."/>
            <person name="Quesneville H."/>
            <person name="Raines C."/>
            <person name="Rensing S.A."/>
            <person name="Riano-Pachon D.M."/>
            <person name="Richier S."/>
            <person name="Rokitta S."/>
            <person name="Shiraiwa Y."/>
            <person name="Soanes D.M."/>
            <person name="van der Giezen M."/>
            <person name="Wahlund T.M."/>
            <person name="Williams B."/>
            <person name="Wilson W."/>
            <person name="Wolfe G."/>
            <person name="Wurch L.L."/>
        </authorList>
    </citation>
    <scope>NUCLEOTIDE SEQUENCE</scope>
</reference>
<dbReference type="Pfam" id="PF03357">
    <property type="entry name" value="Snf7"/>
    <property type="match status" value="1"/>
</dbReference>
<dbReference type="AlphaFoldDB" id="A0A0D3KWQ4"/>
<dbReference type="GO" id="GO:0007034">
    <property type="term" value="P:vacuolar transport"/>
    <property type="evidence" value="ECO:0007669"/>
    <property type="project" value="InterPro"/>
</dbReference>